<evidence type="ECO:0000256" key="5">
    <source>
        <dbReference type="ARBA" id="ARBA00023242"/>
    </source>
</evidence>
<evidence type="ECO:0000256" key="6">
    <source>
        <dbReference type="SAM" id="MobiDB-lite"/>
    </source>
</evidence>
<reference evidence="8" key="2">
    <citation type="submission" date="2004-02" db="EMBL/GenBank/DDBJ databases">
        <authorList>
            <consortium name="Genoscope"/>
            <consortium name="Whitehead Institute Centre for Genome Research"/>
        </authorList>
    </citation>
    <scope>NUCLEOTIDE SEQUENCE</scope>
</reference>
<comment type="subcellular location">
    <subcellularLocation>
        <location evidence="1">Nucleus</location>
    </subcellularLocation>
</comment>
<feature type="non-terminal residue" evidence="8">
    <location>
        <position position="1"/>
    </location>
</feature>
<feature type="compositionally biased region" description="Low complexity" evidence="6">
    <location>
        <begin position="15"/>
        <end position="24"/>
    </location>
</feature>
<dbReference type="InterPro" id="IPR031867">
    <property type="entry name" value="MiT/TFE_N"/>
</dbReference>
<evidence type="ECO:0000256" key="2">
    <source>
        <dbReference type="ARBA" id="ARBA00023015"/>
    </source>
</evidence>
<protein>
    <submittedName>
        <fullName evidence="8">(spotted green pufferfish) hypothetical protein</fullName>
    </submittedName>
</protein>
<keyword evidence="4" id="KW-0804">Transcription</keyword>
<dbReference type="GO" id="GO:0005634">
    <property type="term" value="C:nucleus"/>
    <property type="evidence" value="ECO:0007669"/>
    <property type="project" value="UniProtKB-SubCell"/>
</dbReference>
<dbReference type="EMBL" id="CAAE01002780">
    <property type="protein sequence ID" value="CAF87588.1"/>
    <property type="molecule type" value="Genomic_DNA"/>
</dbReference>
<evidence type="ECO:0000256" key="1">
    <source>
        <dbReference type="ARBA" id="ARBA00004123"/>
    </source>
</evidence>
<dbReference type="GO" id="GO:0000978">
    <property type="term" value="F:RNA polymerase II cis-regulatory region sequence-specific DNA binding"/>
    <property type="evidence" value="ECO:0007669"/>
    <property type="project" value="TreeGrafter"/>
</dbReference>
<accession>Q4THP4</accession>
<dbReference type="GO" id="GO:0000981">
    <property type="term" value="F:DNA-binding transcription factor activity, RNA polymerase II-specific"/>
    <property type="evidence" value="ECO:0007669"/>
    <property type="project" value="TreeGrafter"/>
</dbReference>
<reference evidence="8" key="1">
    <citation type="journal article" date="2004" name="Nature">
        <title>Genome duplication in the teleost fish Tetraodon nigroviridis reveals the early vertebrate proto-karyotype.</title>
        <authorList>
            <person name="Jaillon O."/>
            <person name="Aury J.-M."/>
            <person name="Brunet F."/>
            <person name="Petit J.-L."/>
            <person name="Stange-Thomann N."/>
            <person name="Mauceli E."/>
            <person name="Bouneau L."/>
            <person name="Fischer C."/>
            <person name="Ozouf-Costaz C."/>
            <person name="Bernot A."/>
            <person name="Nicaud S."/>
            <person name="Jaffe D."/>
            <person name="Fisher S."/>
            <person name="Lutfalla G."/>
            <person name="Dossat C."/>
            <person name="Segurens B."/>
            <person name="Dasilva C."/>
            <person name="Salanoubat M."/>
            <person name="Levy M."/>
            <person name="Boudet N."/>
            <person name="Castellano S."/>
            <person name="Anthouard V."/>
            <person name="Jubin C."/>
            <person name="Castelli V."/>
            <person name="Katinka M."/>
            <person name="Vacherie B."/>
            <person name="Biemont C."/>
            <person name="Skalli Z."/>
            <person name="Cattolico L."/>
            <person name="Poulain J."/>
            <person name="De Berardinis V."/>
            <person name="Cruaud C."/>
            <person name="Duprat S."/>
            <person name="Brottier P."/>
            <person name="Coutanceau J.-P."/>
            <person name="Gouzy J."/>
            <person name="Parra G."/>
            <person name="Lardier G."/>
            <person name="Chapple C."/>
            <person name="McKernan K.J."/>
            <person name="McEwan P."/>
            <person name="Bosak S."/>
            <person name="Kellis M."/>
            <person name="Volff J.-N."/>
            <person name="Guigo R."/>
            <person name="Zody M.C."/>
            <person name="Mesirov J."/>
            <person name="Lindblad-Toh K."/>
            <person name="Birren B."/>
            <person name="Nusbaum C."/>
            <person name="Kahn D."/>
            <person name="Robinson-Rechavi M."/>
            <person name="Laudet V."/>
            <person name="Schachter V."/>
            <person name="Quetier F."/>
            <person name="Saurin W."/>
            <person name="Scarpelli C."/>
            <person name="Wincker P."/>
            <person name="Lander E.S."/>
            <person name="Weissenbach J."/>
            <person name="Roest Crollius H."/>
        </authorList>
    </citation>
    <scope>NUCLEOTIDE SEQUENCE [LARGE SCALE GENOMIC DNA]</scope>
</reference>
<dbReference type="KEGG" id="tng:GSTEN00000452G001"/>
<dbReference type="PANTHER" id="PTHR45776">
    <property type="entry name" value="MIP04163P"/>
    <property type="match status" value="1"/>
</dbReference>
<comment type="caution">
    <text evidence="8">The sequence shown here is derived from an EMBL/GenBank/DDBJ whole genome shotgun (WGS) entry which is preliminary data.</text>
</comment>
<feature type="compositionally biased region" description="Polar residues" evidence="6">
    <location>
        <begin position="39"/>
        <end position="49"/>
    </location>
</feature>
<dbReference type="AlphaFoldDB" id="Q4THP4"/>
<dbReference type="PANTHER" id="PTHR45776:SF2">
    <property type="entry name" value="MIP04163P"/>
    <property type="match status" value="1"/>
</dbReference>
<evidence type="ECO:0000313" key="8">
    <source>
        <dbReference type="EMBL" id="CAF87588.1"/>
    </source>
</evidence>
<proteinExistence type="predicted"/>
<evidence type="ECO:0000256" key="3">
    <source>
        <dbReference type="ARBA" id="ARBA00023125"/>
    </source>
</evidence>
<feature type="domain" description="MiT/TFE transcription factors N-terminal" evidence="7">
    <location>
        <begin position="1"/>
        <end position="39"/>
    </location>
</feature>
<keyword evidence="5" id="KW-0539">Nucleus</keyword>
<name>Q4THP4_TETNG</name>
<sequence length="49" mass="5608">QVQTHLENPTRYHIQQAQRQQVRQYLSTARSAAKAANQEPETPTLNHPA</sequence>
<feature type="non-terminal residue" evidence="8">
    <location>
        <position position="49"/>
    </location>
</feature>
<keyword evidence="2" id="KW-0805">Transcription regulation</keyword>
<evidence type="ECO:0000259" key="7">
    <source>
        <dbReference type="Pfam" id="PF15951"/>
    </source>
</evidence>
<gene>
    <name evidence="8" type="ORF">GSTENG00000452001</name>
</gene>
<dbReference type="Pfam" id="PF15951">
    <property type="entry name" value="MITF_TFEB_C_3_N"/>
    <property type="match status" value="1"/>
</dbReference>
<keyword evidence="3" id="KW-0238">DNA-binding</keyword>
<organism evidence="8">
    <name type="scientific">Tetraodon nigroviridis</name>
    <name type="common">Spotted green pufferfish</name>
    <name type="synonym">Chelonodon nigroviridis</name>
    <dbReference type="NCBI Taxonomy" id="99883"/>
    <lineage>
        <taxon>Eukaryota</taxon>
        <taxon>Metazoa</taxon>
        <taxon>Chordata</taxon>
        <taxon>Craniata</taxon>
        <taxon>Vertebrata</taxon>
        <taxon>Euteleostomi</taxon>
        <taxon>Actinopterygii</taxon>
        <taxon>Neopterygii</taxon>
        <taxon>Teleostei</taxon>
        <taxon>Neoteleostei</taxon>
        <taxon>Acanthomorphata</taxon>
        <taxon>Eupercaria</taxon>
        <taxon>Tetraodontiformes</taxon>
        <taxon>Tetradontoidea</taxon>
        <taxon>Tetraodontidae</taxon>
        <taxon>Tetraodon</taxon>
    </lineage>
</organism>
<feature type="region of interest" description="Disordered" evidence="6">
    <location>
        <begin position="1"/>
        <end position="49"/>
    </location>
</feature>
<evidence type="ECO:0000256" key="4">
    <source>
        <dbReference type="ARBA" id="ARBA00023163"/>
    </source>
</evidence>